<dbReference type="PANTHER" id="PTHR36102">
    <property type="entry name" value="CHROMOSOME 10, WHOLE GENOME SHOTGUN SEQUENCE"/>
    <property type="match status" value="1"/>
</dbReference>
<feature type="domain" description="Subtelomeric hrmA-associated cluster protein AFUB-079030/YDR124W-like helical bundle" evidence="2">
    <location>
        <begin position="291"/>
        <end position="407"/>
    </location>
</feature>
<feature type="compositionally biased region" description="Polar residues" evidence="1">
    <location>
        <begin position="1"/>
        <end position="11"/>
    </location>
</feature>
<accession>A0A1E3PP78</accession>
<dbReference type="EMBL" id="KV454408">
    <property type="protein sequence ID" value="ODQ66657.1"/>
    <property type="molecule type" value="Genomic_DNA"/>
</dbReference>
<dbReference type="Pfam" id="PF11001">
    <property type="entry name" value="AFUB_07903_YDR124W_hel"/>
    <property type="match status" value="1"/>
</dbReference>
<protein>
    <recommendedName>
        <fullName evidence="2">Subtelomeric hrmA-associated cluster protein AFUB-079030/YDR124W-like helical bundle domain-containing protein</fullName>
    </recommendedName>
</protein>
<reference evidence="3 4" key="1">
    <citation type="journal article" date="2016" name="Proc. Natl. Acad. Sci. U.S.A.">
        <title>Comparative genomics of biotechnologically important yeasts.</title>
        <authorList>
            <person name="Riley R."/>
            <person name="Haridas S."/>
            <person name="Wolfe K.H."/>
            <person name="Lopes M.R."/>
            <person name="Hittinger C.T."/>
            <person name="Goeker M."/>
            <person name="Salamov A.A."/>
            <person name="Wisecaver J.H."/>
            <person name="Long T.M."/>
            <person name="Calvey C.H."/>
            <person name="Aerts A.L."/>
            <person name="Barry K.W."/>
            <person name="Choi C."/>
            <person name="Clum A."/>
            <person name="Coughlan A.Y."/>
            <person name="Deshpande S."/>
            <person name="Douglass A.P."/>
            <person name="Hanson S.J."/>
            <person name="Klenk H.-P."/>
            <person name="LaButti K.M."/>
            <person name="Lapidus A."/>
            <person name="Lindquist E.A."/>
            <person name="Lipzen A.M."/>
            <person name="Meier-Kolthoff J.P."/>
            <person name="Ohm R.A."/>
            <person name="Otillar R.P."/>
            <person name="Pangilinan J.L."/>
            <person name="Peng Y."/>
            <person name="Rokas A."/>
            <person name="Rosa C.A."/>
            <person name="Scheuner C."/>
            <person name="Sibirny A.A."/>
            <person name="Slot J.C."/>
            <person name="Stielow J.B."/>
            <person name="Sun H."/>
            <person name="Kurtzman C.P."/>
            <person name="Blackwell M."/>
            <person name="Grigoriev I.V."/>
            <person name="Jeffries T.W."/>
        </authorList>
    </citation>
    <scope>NUCLEOTIDE SEQUENCE [LARGE SCALE GENOMIC DNA]</scope>
    <source>
        <strain evidence="3 4">DSM 6958</strain>
    </source>
</reference>
<evidence type="ECO:0000313" key="4">
    <source>
        <dbReference type="Proteomes" id="UP000095009"/>
    </source>
</evidence>
<sequence>MSHAQQEQTGRNEAPSPILYSHNNPTIPFIQSTFSNSIINADFNVNDHISDAHHHNSSTFLKLPPNISTWEASNQENSTLVNSKLNLYDPELISLGIHYNSKQKTTLLSPPTSACSEFRNTFLKYSENLPEGNSFSKKMSLNDILYRAIVVCQDLAKAYSFMDDNSSSQIISSLPDHTSHQCSSKDIFDCNMEALINYLIEPLKKEFFHHPGLEICEDPSAMYKGKGKKLPLNESEELHSSPYTFNETISTKENNEISKEIFVKSETSTDFLDTETGLESKSSSWMSLTSLKSSQEINNYYHQCFRSILQITCKIIAKHWIKAIEPRKQTNFPYKGRNKTQPKWWPSEVEHREPDHLKIDERIKLLISIVRNPNIDINKLKSSTSGWQRHNKGDTKLKYLDAVYNLAELERKSPGKIPSPDNAIKVKSIIPFQRTRKITRQKQQLKSENLSIFRQETERLHDIDLSKSSKKDGITSISDVYDANKYKDQGLDITPSNTNDESSFVYGNIQGKDILELSNIPRKVPNLGSFYEKTDLPLAIMPQIGIFRKTSLPEVTDFKPGKQNHQRFDRIEGSSSFYNEECHRSSFNEMGYEAFKISRDDPDAIVNSIWSPESVLSERAFTDGATIVVDDISEKSSDRYSDYTDRSPYHTTNNIQ</sequence>
<proteinExistence type="predicted"/>
<evidence type="ECO:0000256" key="1">
    <source>
        <dbReference type="SAM" id="MobiDB-lite"/>
    </source>
</evidence>
<feature type="compositionally biased region" description="Basic and acidic residues" evidence="1">
    <location>
        <begin position="636"/>
        <end position="648"/>
    </location>
</feature>
<feature type="region of interest" description="Disordered" evidence="1">
    <location>
        <begin position="636"/>
        <end position="656"/>
    </location>
</feature>
<dbReference type="Proteomes" id="UP000095009">
    <property type="component" value="Unassembled WGS sequence"/>
</dbReference>
<name>A0A1E3PP78_9ASCO</name>
<dbReference type="InterPro" id="IPR047092">
    <property type="entry name" value="AFUB_07903/YDR124W-like_hel"/>
</dbReference>
<feature type="region of interest" description="Disordered" evidence="1">
    <location>
        <begin position="1"/>
        <end position="20"/>
    </location>
</feature>
<dbReference type="InterPro" id="IPR021264">
    <property type="entry name" value="AFUB_079030/YDR124W-like"/>
</dbReference>
<evidence type="ECO:0000259" key="2">
    <source>
        <dbReference type="Pfam" id="PF11001"/>
    </source>
</evidence>
<evidence type="ECO:0000313" key="3">
    <source>
        <dbReference type="EMBL" id="ODQ66657.1"/>
    </source>
</evidence>
<gene>
    <name evidence="3" type="ORF">NADFUDRAFT_41284</name>
</gene>
<dbReference type="PANTHER" id="PTHR36102:SF1">
    <property type="entry name" value="YDR124W-LIKE HELICAL BUNDLE DOMAIN-CONTAINING PROTEIN"/>
    <property type="match status" value="1"/>
</dbReference>
<organism evidence="3 4">
    <name type="scientific">Nadsonia fulvescens var. elongata DSM 6958</name>
    <dbReference type="NCBI Taxonomy" id="857566"/>
    <lineage>
        <taxon>Eukaryota</taxon>
        <taxon>Fungi</taxon>
        <taxon>Dikarya</taxon>
        <taxon>Ascomycota</taxon>
        <taxon>Saccharomycotina</taxon>
        <taxon>Dipodascomycetes</taxon>
        <taxon>Dipodascales</taxon>
        <taxon>Dipodascales incertae sedis</taxon>
        <taxon>Nadsonia</taxon>
    </lineage>
</organism>
<dbReference type="AlphaFoldDB" id="A0A1E3PP78"/>
<dbReference type="OrthoDB" id="5338458at2759"/>
<dbReference type="STRING" id="857566.A0A1E3PP78"/>
<keyword evidence="4" id="KW-1185">Reference proteome</keyword>